<dbReference type="EMBL" id="CP114066">
    <property type="protein sequence ID" value="WAT21184.1"/>
    <property type="molecule type" value="Genomic_DNA"/>
</dbReference>
<feature type="chain" id="PRO_5046172808" evidence="1">
    <location>
        <begin position="23"/>
        <end position="125"/>
    </location>
</feature>
<reference evidence="2" key="1">
    <citation type="submission" date="2022-12" db="EMBL/GenBank/DDBJ databases">
        <title>Genomic of Bacillus halotolerans.</title>
        <authorList>
            <person name="Xu G."/>
            <person name="Ding Y."/>
        </authorList>
    </citation>
    <scope>NUCLEOTIDE SEQUENCE</scope>
    <source>
        <strain evidence="2">B13</strain>
    </source>
</reference>
<dbReference type="Proteomes" id="UP001164713">
    <property type="component" value="Chromosome"/>
</dbReference>
<feature type="signal peptide" evidence="1">
    <location>
        <begin position="1"/>
        <end position="22"/>
    </location>
</feature>
<keyword evidence="3" id="KW-1185">Reference proteome</keyword>
<evidence type="ECO:0000313" key="2">
    <source>
        <dbReference type="EMBL" id="WAT21184.1"/>
    </source>
</evidence>
<accession>A0ABY7HZU3</accession>
<name>A0ABY7HZU3_9BACI</name>
<keyword evidence="1" id="KW-0732">Signal</keyword>
<sequence length="125" mass="13516">MKKYLTLMTIVLVFSLSTIAVAKGSASYNGDFGTSITMGKSVSAKSKVSVTHSQSKVGNREVEIWLQKKGWLGFSNTKSKIIKGNTSNRYISFTGLSSGTYKLQFNNRSKPSSPQIHISGSISGN</sequence>
<evidence type="ECO:0000256" key="1">
    <source>
        <dbReference type="SAM" id="SignalP"/>
    </source>
</evidence>
<proteinExistence type="predicted"/>
<dbReference type="RefSeq" id="WP_256766481.1">
    <property type="nucleotide sequence ID" value="NZ_CP101718.1"/>
</dbReference>
<evidence type="ECO:0000313" key="3">
    <source>
        <dbReference type="Proteomes" id="UP001164713"/>
    </source>
</evidence>
<organism evidence="2 3">
    <name type="scientific">Bacillus halotolerans</name>
    <dbReference type="NCBI Taxonomy" id="260554"/>
    <lineage>
        <taxon>Bacteria</taxon>
        <taxon>Bacillati</taxon>
        <taxon>Bacillota</taxon>
        <taxon>Bacilli</taxon>
        <taxon>Bacillales</taxon>
        <taxon>Bacillaceae</taxon>
        <taxon>Bacillus</taxon>
    </lineage>
</organism>
<gene>
    <name evidence="2" type="ORF">O0R52_19880</name>
</gene>
<protein>
    <submittedName>
        <fullName evidence="2">Uncharacterized protein</fullName>
    </submittedName>
</protein>